<accession>A0A1B1K2F1</accession>
<name>A0A1B1K2F1_RHOOP</name>
<evidence type="ECO:0008006" key="3">
    <source>
        <dbReference type="Google" id="ProtNLM"/>
    </source>
</evidence>
<gene>
    <name evidence="1" type="ORF">R1CP_10290</name>
</gene>
<proteinExistence type="predicted"/>
<dbReference type="EMBL" id="CP009111">
    <property type="protein sequence ID" value="ANS26771.1"/>
    <property type="molecule type" value="Genomic_DNA"/>
</dbReference>
<reference evidence="1 2" key="1">
    <citation type="submission" date="2014-07" db="EMBL/GenBank/DDBJ databases">
        <authorList>
            <person name="Zhang J.E."/>
            <person name="Yang H."/>
            <person name="Guo J."/>
            <person name="Deng Z."/>
            <person name="Luo H."/>
            <person name="Luo M."/>
            <person name="Zhao B."/>
        </authorList>
    </citation>
    <scope>NUCLEOTIDE SEQUENCE [LARGE SCALE GENOMIC DNA]</scope>
    <source>
        <strain evidence="1 2">1CP</strain>
    </source>
</reference>
<organism evidence="1 2">
    <name type="scientific">Rhodococcus opacus</name>
    <name type="common">Nocardia opaca</name>
    <dbReference type="NCBI Taxonomy" id="37919"/>
    <lineage>
        <taxon>Bacteria</taxon>
        <taxon>Bacillati</taxon>
        <taxon>Actinomycetota</taxon>
        <taxon>Actinomycetes</taxon>
        <taxon>Mycobacteriales</taxon>
        <taxon>Nocardiaceae</taxon>
        <taxon>Rhodococcus</taxon>
    </lineage>
</organism>
<dbReference type="PATRIC" id="fig|37919.13.peg.2115"/>
<evidence type="ECO:0000313" key="2">
    <source>
        <dbReference type="Proteomes" id="UP000186108"/>
    </source>
</evidence>
<sequence length="134" mass="14260">MACGGRVTTDDQTHAAELDQARTTLNEAGAARLERRPWEHSGQPRSDTDLVRFAAWAGRDAHGTDPAVLAAGLRLLSSARVELDQIESGLLFAARACGMTWPQVAEALGLGSAQAAQQRLNRVLARAGDRDAEA</sequence>
<dbReference type="AlphaFoldDB" id="A0A1B1K2F1"/>
<evidence type="ECO:0000313" key="1">
    <source>
        <dbReference type="EMBL" id="ANS26771.1"/>
    </source>
</evidence>
<dbReference type="Proteomes" id="UP000186108">
    <property type="component" value="Chromosome"/>
</dbReference>
<protein>
    <recommendedName>
        <fullName evidence="3">DNA-binding protein</fullName>
    </recommendedName>
</protein>